<evidence type="ECO:0000256" key="2">
    <source>
        <dbReference type="SAM" id="MobiDB-lite"/>
    </source>
</evidence>
<feature type="region of interest" description="Disordered" evidence="2">
    <location>
        <begin position="752"/>
        <end position="808"/>
    </location>
</feature>
<dbReference type="Proteomes" id="UP000198211">
    <property type="component" value="Unassembled WGS sequence"/>
</dbReference>
<protein>
    <submittedName>
        <fullName evidence="3">Uncharacterized protein</fullName>
    </submittedName>
</protein>
<gene>
    <name evidence="3" type="ORF">PHMEG_00013069</name>
</gene>
<feature type="compositionally biased region" description="Low complexity" evidence="2">
    <location>
        <begin position="752"/>
        <end position="763"/>
    </location>
</feature>
<sequence>MMREQLVRQLKQELPLIDTIAQDVLRCHDDLMQAQAALETAKATSPSRMKKTGSLLGIGLMSPVDVDQARDAEREAEAKVAESNTRLADLTKRARHHIHHVGLLVHGVQQTTVSIVEGILDWRQLRQRRQLMSNFQRTFRFSWRRKKVANYLLHLDDDLRSLFHSAALELLLGPKATYNPLLLSRTTIQILGVPPTGKTFLTERDCSNMSKNPSTNISPESMKQCCINSAGLKRLQEVLANAINSSEGPSSPVKLIVQADHDRLRRCLAAIYQENELEALEKHRFGEEERRVQSAYDPFSTIKSAGGVEETLSNILQLLFYLASNFVFVKKTQIELSYQQHGLNLPRERSSPGVFGKARLGEQLRIRQEDTNRAAVPAAQPQSTSREILHINTDRLREFLEKRAALFQPVADCELRDIQKWGMKNKLQGKIMVRKNNEKRVEHVHARKIQLQYLAHRQRNSLLFNLTSFVRNVQVSAINIQRVFRGHRAKCDFASMRSAWLEHNRRISAVRTIINSFRRYRRRQRHRVSMTVESIAQSQLITLLQTKLNEGTDQDTTERYRRVGEERRRQRIVLLQKHKMEQQEIERKRVAAAIRMQSVVRAHLAQGQAKILRQEKKAHMNAVSAMAIQSTIRKFLNVQQERRRRFRKDLERVNQSAVRIQSIYRGYNSRASLLGQLDEQTRRRLETEFAVNTLHEGDPDDENDEVDDEDEDEDESSESVEEDELEDQSGSASIVEKTVVVHEALLPPIAASISRGSSTRSSSVGMDEKPAFRSRTPTPSVSLPPLWNRDGSSSSLVSSTSSSSTARRISIGMMRVELKLKDAELGDNFDTPPSRHNSFMGNMRQQT</sequence>
<evidence type="ECO:0000313" key="3">
    <source>
        <dbReference type="EMBL" id="OWZ13585.1"/>
    </source>
</evidence>
<dbReference type="STRING" id="4795.A0A225W7N5"/>
<feature type="compositionally biased region" description="Acidic residues" evidence="2">
    <location>
        <begin position="698"/>
        <end position="727"/>
    </location>
</feature>
<feature type="compositionally biased region" description="Low complexity" evidence="2">
    <location>
        <begin position="792"/>
        <end position="804"/>
    </location>
</feature>
<dbReference type="AlphaFoldDB" id="A0A225W7N5"/>
<dbReference type="InterPro" id="IPR000048">
    <property type="entry name" value="IQ_motif_EF-hand-BS"/>
</dbReference>
<accession>A0A225W7N5</accession>
<feature type="coiled-coil region" evidence="1">
    <location>
        <begin position="66"/>
        <end position="93"/>
    </location>
</feature>
<feature type="compositionally biased region" description="Polar residues" evidence="2">
    <location>
        <begin position="834"/>
        <end position="847"/>
    </location>
</feature>
<proteinExistence type="predicted"/>
<evidence type="ECO:0000313" key="4">
    <source>
        <dbReference type="Proteomes" id="UP000198211"/>
    </source>
</evidence>
<reference evidence="4" key="1">
    <citation type="submission" date="2017-03" db="EMBL/GenBank/DDBJ databases">
        <title>Phytopthora megakarya and P. palmivora, two closely related causual agents of cacao black pod achieved similar genome size and gene model numbers by different mechanisms.</title>
        <authorList>
            <person name="Ali S."/>
            <person name="Shao J."/>
            <person name="Larry D.J."/>
            <person name="Kronmiller B."/>
            <person name="Shen D."/>
            <person name="Strem M.D."/>
            <person name="Melnick R.L."/>
            <person name="Guiltinan M.J."/>
            <person name="Tyler B.M."/>
            <person name="Meinhardt L.W."/>
            <person name="Bailey B.A."/>
        </authorList>
    </citation>
    <scope>NUCLEOTIDE SEQUENCE [LARGE SCALE GENOMIC DNA]</scope>
    <source>
        <strain evidence="4">zdho120</strain>
    </source>
</reference>
<dbReference type="Gene3D" id="1.20.5.190">
    <property type="match status" value="1"/>
</dbReference>
<dbReference type="PROSITE" id="PS50096">
    <property type="entry name" value="IQ"/>
    <property type="match status" value="3"/>
</dbReference>
<dbReference type="EMBL" id="NBNE01001543">
    <property type="protein sequence ID" value="OWZ13585.1"/>
    <property type="molecule type" value="Genomic_DNA"/>
</dbReference>
<keyword evidence="4" id="KW-1185">Reference proteome</keyword>
<feature type="region of interest" description="Disordered" evidence="2">
    <location>
        <begin position="690"/>
        <end position="733"/>
    </location>
</feature>
<organism evidence="3 4">
    <name type="scientific">Phytophthora megakarya</name>
    <dbReference type="NCBI Taxonomy" id="4795"/>
    <lineage>
        <taxon>Eukaryota</taxon>
        <taxon>Sar</taxon>
        <taxon>Stramenopiles</taxon>
        <taxon>Oomycota</taxon>
        <taxon>Peronosporomycetes</taxon>
        <taxon>Peronosporales</taxon>
        <taxon>Peronosporaceae</taxon>
        <taxon>Phytophthora</taxon>
    </lineage>
</organism>
<dbReference type="OrthoDB" id="73584at2759"/>
<comment type="caution">
    <text evidence="3">The sequence shown here is derived from an EMBL/GenBank/DDBJ whole genome shotgun (WGS) entry which is preliminary data.</text>
</comment>
<name>A0A225W7N5_9STRA</name>
<dbReference type="Pfam" id="PF00612">
    <property type="entry name" value="IQ"/>
    <property type="match status" value="2"/>
</dbReference>
<keyword evidence="1" id="KW-0175">Coiled coil</keyword>
<feature type="region of interest" description="Disordered" evidence="2">
    <location>
        <begin position="825"/>
        <end position="847"/>
    </location>
</feature>
<dbReference type="SMART" id="SM00015">
    <property type="entry name" value="IQ"/>
    <property type="match status" value="3"/>
</dbReference>
<evidence type="ECO:0000256" key="1">
    <source>
        <dbReference type="SAM" id="Coils"/>
    </source>
</evidence>